<proteinExistence type="predicted"/>
<comment type="caution">
    <text evidence="1">The sequence shown here is derived from an EMBL/GenBank/DDBJ whole genome shotgun (WGS) entry which is preliminary data.</text>
</comment>
<dbReference type="AlphaFoldDB" id="A0A922CDD6"/>
<gene>
    <name evidence="1" type="ORF">O3G_MSEX002227</name>
</gene>
<reference evidence="1" key="2">
    <citation type="submission" date="2020-12" db="EMBL/GenBank/DDBJ databases">
        <authorList>
            <person name="Kanost M."/>
        </authorList>
    </citation>
    <scope>NUCLEOTIDE SEQUENCE</scope>
</reference>
<dbReference type="Gene3D" id="1.25.40.10">
    <property type="entry name" value="Tetratricopeptide repeat domain"/>
    <property type="match status" value="1"/>
</dbReference>
<dbReference type="InterPro" id="IPR011990">
    <property type="entry name" value="TPR-like_helical_dom_sf"/>
</dbReference>
<reference evidence="1" key="1">
    <citation type="journal article" date="2016" name="Insect Biochem. Mol. Biol.">
        <title>Multifaceted biological insights from a draft genome sequence of the tobacco hornworm moth, Manduca sexta.</title>
        <authorList>
            <person name="Kanost M.R."/>
            <person name="Arrese E.L."/>
            <person name="Cao X."/>
            <person name="Chen Y.R."/>
            <person name="Chellapilla S."/>
            <person name="Goldsmith M.R."/>
            <person name="Grosse-Wilde E."/>
            <person name="Heckel D.G."/>
            <person name="Herndon N."/>
            <person name="Jiang H."/>
            <person name="Papanicolaou A."/>
            <person name="Qu J."/>
            <person name="Soulages J.L."/>
            <person name="Vogel H."/>
            <person name="Walters J."/>
            <person name="Waterhouse R.M."/>
            <person name="Ahn S.J."/>
            <person name="Almeida F.C."/>
            <person name="An C."/>
            <person name="Aqrawi P."/>
            <person name="Bretschneider A."/>
            <person name="Bryant W.B."/>
            <person name="Bucks S."/>
            <person name="Chao H."/>
            <person name="Chevignon G."/>
            <person name="Christen J.M."/>
            <person name="Clarke D.F."/>
            <person name="Dittmer N.T."/>
            <person name="Ferguson L.C.F."/>
            <person name="Garavelou S."/>
            <person name="Gordon K.H.J."/>
            <person name="Gunaratna R.T."/>
            <person name="Han Y."/>
            <person name="Hauser F."/>
            <person name="He Y."/>
            <person name="Heidel-Fischer H."/>
            <person name="Hirsh A."/>
            <person name="Hu Y."/>
            <person name="Jiang H."/>
            <person name="Kalra D."/>
            <person name="Klinner C."/>
            <person name="Konig C."/>
            <person name="Kovar C."/>
            <person name="Kroll A.R."/>
            <person name="Kuwar S.S."/>
            <person name="Lee S.L."/>
            <person name="Lehman R."/>
            <person name="Li K."/>
            <person name="Li Z."/>
            <person name="Liang H."/>
            <person name="Lovelace S."/>
            <person name="Lu Z."/>
            <person name="Mansfield J.H."/>
            <person name="McCulloch K.J."/>
            <person name="Mathew T."/>
            <person name="Morton B."/>
            <person name="Muzny D.M."/>
            <person name="Neunemann D."/>
            <person name="Ongeri F."/>
            <person name="Pauchet Y."/>
            <person name="Pu L.L."/>
            <person name="Pyrousis I."/>
            <person name="Rao X.J."/>
            <person name="Redding A."/>
            <person name="Roesel C."/>
            <person name="Sanchez-Gracia A."/>
            <person name="Schaack S."/>
            <person name="Shukla A."/>
            <person name="Tetreau G."/>
            <person name="Wang Y."/>
            <person name="Xiong G.H."/>
            <person name="Traut W."/>
            <person name="Walsh T.K."/>
            <person name="Worley K.C."/>
            <person name="Wu D."/>
            <person name="Wu W."/>
            <person name="Wu Y.Q."/>
            <person name="Zhang X."/>
            <person name="Zou Z."/>
            <person name="Zucker H."/>
            <person name="Briscoe A.D."/>
            <person name="Burmester T."/>
            <person name="Clem R.J."/>
            <person name="Feyereisen R."/>
            <person name="Grimmelikhuijzen C.J.P."/>
            <person name="Hamodrakas S.J."/>
            <person name="Hansson B.S."/>
            <person name="Huguet E."/>
            <person name="Jermiin L.S."/>
            <person name="Lan Q."/>
            <person name="Lehman H.K."/>
            <person name="Lorenzen M."/>
            <person name="Merzendorfer H."/>
            <person name="Michalopoulos I."/>
            <person name="Morton D.B."/>
            <person name="Muthukrishnan S."/>
            <person name="Oakeshott J.G."/>
            <person name="Palmer W."/>
            <person name="Park Y."/>
            <person name="Passarelli A.L."/>
            <person name="Rozas J."/>
            <person name="Schwartz L.M."/>
            <person name="Smith W."/>
            <person name="Southgate A."/>
            <person name="Vilcinskas A."/>
            <person name="Vogt R."/>
            <person name="Wang P."/>
            <person name="Werren J."/>
            <person name="Yu X.Q."/>
            <person name="Zhou J.J."/>
            <person name="Brown S.J."/>
            <person name="Scherer S.E."/>
            <person name="Richards S."/>
            <person name="Blissard G.W."/>
        </authorList>
    </citation>
    <scope>NUCLEOTIDE SEQUENCE</scope>
</reference>
<dbReference type="SUPFAM" id="SSF81901">
    <property type="entry name" value="HCP-like"/>
    <property type="match status" value="1"/>
</dbReference>
<accession>A0A922CDD6</accession>
<evidence type="ECO:0000313" key="2">
    <source>
        <dbReference type="Proteomes" id="UP000791440"/>
    </source>
</evidence>
<dbReference type="OrthoDB" id="7391364at2759"/>
<organism evidence="1 2">
    <name type="scientific">Manduca sexta</name>
    <name type="common">Tobacco hawkmoth</name>
    <name type="synonym">Tobacco hornworm</name>
    <dbReference type="NCBI Taxonomy" id="7130"/>
    <lineage>
        <taxon>Eukaryota</taxon>
        <taxon>Metazoa</taxon>
        <taxon>Ecdysozoa</taxon>
        <taxon>Arthropoda</taxon>
        <taxon>Hexapoda</taxon>
        <taxon>Insecta</taxon>
        <taxon>Pterygota</taxon>
        <taxon>Neoptera</taxon>
        <taxon>Endopterygota</taxon>
        <taxon>Lepidoptera</taxon>
        <taxon>Glossata</taxon>
        <taxon>Ditrysia</taxon>
        <taxon>Bombycoidea</taxon>
        <taxon>Sphingidae</taxon>
        <taxon>Sphinginae</taxon>
        <taxon>Sphingini</taxon>
        <taxon>Manduca</taxon>
    </lineage>
</organism>
<keyword evidence="2" id="KW-1185">Reference proteome</keyword>
<protein>
    <submittedName>
        <fullName evidence="1">Uncharacterized protein</fullName>
    </submittedName>
</protein>
<dbReference type="Proteomes" id="UP000791440">
    <property type="component" value="Unassembled WGS sequence"/>
</dbReference>
<sequence>MPSNPKKSKMTDKSSVCGESDLYYITPRSVSLSLLLQGESPGPGEWAFLVIFNGQVILDGKWQNGARISSEALPMNLKETYFQVLLADKPLIFILRIIGGKGAKDPDPLLNLDNRAGATVDLFPLVLGEEEIFINVPILLINTGEPCGCCVEVRAESCGITEIKKIPLTMTMLSAHCLPYTKDGTVYLSAVGLDKVLDRAAVDFSTSISFPQAEKIVWASVSNAGQAANSHYNVPHDDKFIPEDFEPKDNEMCRSFYWNSMRRVLVDPTLLRNRLSTPLLIEVAGVPRFGKIDVRGRYMGWIDAGVLLEAGQYSVTTCTKLLFFNEADLPENVNPLLELPPTSAKASARESDMIFDEYGHNAYIVMKFDLSEPLVPKQKMSFLFDTLGFSPPEGIATPLDGLEGIAPPEDLSIDVRRIRKEGGALAVHKELGGLACRGAVPMNQGIKRTAANRLLMRIRSMLKQFPPGDCSEIEWQDTVTAQHAACRRAVTSSFAPQPPPVRQTTPSAAARCRIAGDNRLAAIHTEENLKAAGDQPRVLLSKALRCLEERNDIDAKNYMLEALSAQARNKFVLWAYGAQEFDAGPEGAETTSAAFRIAVKGDYSDGTGNAIGWAALHALYHHWDNAHAAFVSSKKMRKSYELPRDWHKFLQRWIDTSGEEEVFWIPSVIAFDNPMLITAAFFLCLRCYKFVDRILQCVEQGCATRGCRHGTQLKMTSDIYYLKAASFLLKRQYDEAMNITIQGIKNFGPSPMMSQMRTSCLMSARGWDGECAFALKEAEKAGALVTPAILLQAALNGFKKNPRAALQRAARAHKAAPSGHSALIIARIYARLNEEVLAERWAAAAVKLEPQLSDGWAVLALLAMYEKNLDKARVMLRTARQVGPLSQDIDEEVGKVMDVVQLETLPDSLVKNICFCEYY</sequence>
<name>A0A922CDD6_MANSE</name>
<evidence type="ECO:0000313" key="1">
    <source>
        <dbReference type="EMBL" id="KAG6442131.1"/>
    </source>
</evidence>
<dbReference type="EMBL" id="JH668291">
    <property type="protein sequence ID" value="KAG6442131.1"/>
    <property type="molecule type" value="Genomic_DNA"/>
</dbReference>